<dbReference type="InterPro" id="IPR015424">
    <property type="entry name" value="PyrdxlP-dep_Trfase"/>
</dbReference>
<dbReference type="GO" id="GO:0032259">
    <property type="term" value="P:methylation"/>
    <property type="evidence" value="ECO:0007669"/>
    <property type="project" value="UniProtKB-KW"/>
</dbReference>
<feature type="domain" description="Serine hydroxymethyltransferase-like" evidence="3">
    <location>
        <begin position="2"/>
        <end position="48"/>
    </location>
</feature>
<dbReference type="GO" id="GO:0030170">
    <property type="term" value="F:pyridoxal phosphate binding"/>
    <property type="evidence" value="ECO:0007669"/>
    <property type="project" value="TreeGrafter"/>
</dbReference>
<dbReference type="GO" id="GO:0004372">
    <property type="term" value="F:glycine hydroxymethyltransferase activity"/>
    <property type="evidence" value="ECO:0007669"/>
    <property type="project" value="UniProtKB-EC"/>
</dbReference>
<dbReference type="GO" id="GO:0008168">
    <property type="term" value="F:methyltransferase activity"/>
    <property type="evidence" value="ECO:0007669"/>
    <property type="project" value="UniProtKB-KW"/>
</dbReference>
<dbReference type="GO" id="GO:0005829">
    <property type="term" value="C:cytosol"/>
    <property type="evidence" value="ECO:0007669"/>
    <property type="project" value="TreeGrafter"/>
</dbReference>
<keyword evidence="2" id="KW-0663">Pyridoxal phosphate</keyword>
<keyword evidence="4" id="KW-0808">Transferase</keyword>
<sequence length="67" mass="7177">MAAAIAQEDRRQQDHVELIASENYVSCAVMEAQGSQLTNKYAEGYPANATTAAANTSILSNNWQSTA</sequence>
<dbReference type="SUPFAM" id="SSF53383">
    <property type="entry name" value="PLP-dependent transferases"/>
    <property type="match status" value="1"/>
</dbReference>
<evidence type="ECO:0000313" key="4">
    <source>
        <dbReference type="EMBL" id="SUA21282.1"/>
    </source>
</evidence>
<keyword evidence="4" id="KW-0489">Methyltransferase</keyword>
<dbReference type="Gene3D" id="3.40.640.10">
    <property type="entry name" value="Type I PLP-dependent aspartate aminotransferase-like (Major domain)"/>
    <property type="match status" value="1"/>
</dbReference>
<dbReference type="AlphaFoldDB" id="A0A378VYA9"/>
<dbReference type="InterPro" id="IPR049943">
    <property type="entry name" value="Ser_HO-MeTrfase-like"/>
</dbReference>
<dbReference type="InterPro" id="IPR015421">
    <property type="entry name" value="PyrdxlP-dep_Trfase_major"/>
</dbReference>
<reference evidence="4" key="1">
    <citation type="submission" date="2018-06" db="EMBL/GenBank/DDBJ databases">
        <authorList>
            <consortium name="Pathogen Informatics"/>
            <person name="Doyle S."/>
        </authorList>
    </citation>
    <scope>NUCLEOTIDE SEQUENCE [LARGE SCALE GENOMIC DNA]</scope>
    <source>
        <strain evidence="4">NCTC11421</strain>
    </source>
</reference>
<dbReference type="Gene3D" id="3.90.1150.10">
    <property type="entry name" value="Aspartate Aminotransferase, domain 1"/>
    <property type="match status" value="1"/>
</dbReference>
<organism evidence="4">
    <name type="scientific">Neisseria gonorrhoeae</name>
    <dbReference type="NCBI Taxonomy" id="485"/>
    <lineage>
        <taxon>Bacteria</taxon>
        <taxon>Pseudomonadati</taxon>
        <taxon>Pseudomonadota</taxon>
        <taxon>Betaproteobacteria</taxon>
        <taxon>Neisseriales</taxon>
        <taxon>Neisseriaceae</taxon>
        <taxon>Neisseria</taxon>
    </lineage>
</organism>
<gene>
    <name evidence="4" type="primary">glyA_3</name>
    <name evidence="4" type="ORF">NCTC11421_01348</name>
</gene>
<dbReference type="InterPro" id="IPR039429">
    <property type="entry name" value="SHMT-like_dom"/>
</dbReference>
<dbReference type="EMBL" id="UGRI01000001">
    <property type="protein sequence ID" value="SUA21282.1"/>
    <property type="molecule type" value="Genomic_DNA"/>
</dbReference>
<name>A0A378VYA9_NEIGO</name>
<protein>
    <submittedName>
        <fullName evidence="4">Serine hydroxymethyltransferase</fullName>
        <ecNumber evidence="4">2.1.2.1</ecNumber>
    </submittedName>
</protein>
<dbReference type="EC" id="2.1.2.1" evidence="4"/>
<evidence type="ECO:0000256" key="1">
    <source>
        <dbReference type="ARBA" id="ARBA00001933"/>
    </source>
</evidence>
<dbReference type="GO" id="GO:0019264">
    <property type="term" value="P:glycine biosynthetic process from serine"/>
    <property type="evidence" value="ECO:0007669"/>
    <property type="project" value="TreeGrafter"/>
</dbReference>
<evidence type="ECO:0000259" key="3">
    <source>
        <dbReference type="Pfam" id="PF00464"/>
    </source>
</evidence>
<dbReference type="InterPro" id="IPR015422">
    <property type="entry name" value="PyrdxlP-dep_Trfase_small"/>
</dbReference>
<accession>A0A378VYA9</accession>
<comment type="cofactor">
    <cofactor evidence="1">
        <name>pyridoxal 5'-phosphate</name>
        <dbReference type="ChEBI" id="CHEBI:597326"/>
    </cofactor>
</comment>
<dbReference type="PANTHER" id="PTHR11680">
    <property type="entry name" value="SERINE HYDROXYMETHYLTRANSFERASE"/>
    <property type="match status" value="1"/>
</dbReference>
<dbReference type="PANTHER" id="PTHR11680:SF50">
    <property type="entry name" value="SERINE HYDROXYMETHYLTRANSFERASE"/>
    <property type="match status" value="1"/>
</dbReference>
<evidence type="ECO:0000256" key="2">
    <source>
        <dbReference type="ARBA" id="ARBA00022898"/>
    </source>
</evidence>
<dbReference type="GO" id="GO:0046653">
    <property type="term" value="P:tetrahydrofolate metabolic process"/>
    <property type="evidence" value="ECO:0007669"/>
    <property type="project" value="TreeGrafter"/>
</dbReference>
<proteinExistence type="predicted"/>
<dbReference type="Pfam" id="PF00464">
    <property type="entry name" value="SHMT"/>
    <property type="match status" value="1"/>
</dbReference>